<dbReference type="EMBL" id="CP050471">
    <property type="protein sequence ID" value="UTZ34593.1"/>
    <property type="molecule type" value="Genomic_DNA"/>
</dbReference>
<reference evidence="1" key="1">
    <citation type="submission" date="2020-03" db="EMBL/GenBank/DDBJ databases">
        <title>Five strains of Vibrio campbellii isolated from Mariana Trench.</title>
        <authorList>
            <person name="Liang J."/>
            <person name="Zhang X.-H."/>
        </authorList>
    </citation>
    <scope>NUCLEOTIDE SEQUENCE</scope>
    <source>
        <strain evidence="1">LJC013</strain>
    </source>
</reference>
<keyword evidence="2" id="KW-1185">Reference proteome</keyword>
<protein>
    <submittedName>
        <fullName evidence="1">Uncharacterized protein</fullName>
    </submittedName>
</protein>
<dbReference type="RefSeq" id="WP_255903282.1">
    <property type="nucleotide sequence ID" value="NZ_CP050471.1"/>
</dbReference>
<sequence>MSNDLKYLPTDVYLFGVDFPNVGDAQNPQYKELNIEKDLTSLEELKKIRPMSRLPIAKNLGEESVAFWATDDLGRGLLG</sequence>
<proteinExistence type="predicted"/>
<accession>A0ABY5IJV3</accession>
<gene>
    <name evidence="1" type="ORF">HB762_25970</name>
</gene>
<evidence type="ECO:0000313" key="1">
    <source>
        <dbReference type="EMBL" id="UTZ34593.1"/>
    </source>
</evidence>
<organism evidence="1 2">
    <name type="scientific">Vibrio campbellii</name>
    <dbReference type="NCBI Taxonomy" id="680"/>
    <lineage>
        <taxon>Bacteria</taxon>
        <taxon>Pseudomonadati</taxon>
        <taxon>Pseudomonadota</taxon>
        <taxon>Gammaproteobacteria</taxon>
        <taxon>Vibrionales</taxon>
        <taxon>Vibrionaceae</taxon>
        <taxon>Vibrio</taxon>
    </lineage>
</organism>
<evidence type="ECO:0000313" key="2">
    <source>
        <dbReference type="Proteomes" id="UP001059912"/>
    </source>
</evidence>
<dbReference type="Proteomes" id="UP001059912">
    <property type="component" value="Chromosome 2"/>
</dbReference>
<name>A0ABY5IJV3_9VIBR</name>